<organism evidence="7 8">
    <name type="scientific">Ectocarpus siliculosus</name>
    <name type="common">Brown alga</name>
    <name type="synonym">Conferva siliculosa</name>
    <dbReference type="NCBI Taxonomy" id="2880"/>
    <lineage>
        <taxon>Eukaryota</taxon>
        <taxon>Sar</taxon>
        <taxon>Stramenopiles</taxon>
        <taxon>Ochrophyta</taxon>
        <taxon>PX clade</taxon>
        <taxon>Phaeophyceae</taxon>
        <taxon>Ectocarpales</taxon>
        <taxon>Ectocarpaceae</taxon>
        <taxon>Ectocarpus</taxon>
    </lineage>
</organism>
<feature type="compositionally biased region" description="Polar residues" evidence="6">
    <location>
        <begin position="239"/>
        <end position="249"/>
    </location>
</feature>
<dbReference type="OMA" id="ANILNWI"/>
<dbReference type="GO" id="GO:0005741">
    <property type="term" value="C:mitochondrial outer membrane"/>
    <property type="evidence" value="ECO:0007669"/>
    <property type="project" value="TreeGrafter"/>
</dbReference>
<keyword evidence="2" id="KW-0812">Transmembrane</keyword>
<dbReference type="InterPro" id="IPR013946">
    <property type="entry name" value="NCA2-like"/>
</dbReference>
<evidence type="ECO:0000256" key="6">
    <source>
        <dbReference type="SAM" id="MobiDB-lite"/>
    </source>
</evidence>
<dbReference type="OrthoDB" id="413313at2759"/>
<feature type="region of interest" description="Disordered" evidence="6">
    <location>
        <begin position="185"/>
        <end position="249"/>
    </location>
</feature>
<dbReference type="PANTHER" id="PTHR28234">
    <property type="entry name" value="NUCLEAR CONTROL OF ATPASE PROTEIN 2"/>
    <property type="match status" value="1"/>
</dbReference>
<feature type="compositionally biased region" description="Polar residues" evidence="6">
    <location>
        <begin position="217"/>
        <end position="228"/>
    </location>
</feature>
<keyword evidence="4" id="KW-0496">Mitochondrion</keyword>
<protein>
    <submittedName>
        <fullName evidence="7">Uncharacterized protein</fullName>
    </submittedName>
</protein>
<dbReference type="eggNOG" id="ENOG502QQIS">
    <property type="taxonomic scope" value="Eukaryota"/>
</dbReference>
<evidence type="ECO:0000313" key="7">
    <source>
        <dbReference type="EMBL" id="CBJ26254.1"/>
    </source>
</evidence>
<evidence type="ECO:0000256" key="5">
    <source>
        <dbReference type="ARBA" id="ARBA00023136"/>
    </source>
</evidence>
<keyword evidence="8" id="KW-1185">Reference proteome</keyword>
<feature type="region of interest" description="Disordered" evidence="6">
    <location>
        <begin position="1"/>
        <end position="24"/>
    </location>
</feature>
<evidence type="ECO:0000256" key="4">
    <source>
        <dbReference type="ARBA" id="ARBA00023128"/>
    </source>
</evidence>
<keyword evidence="5" id="KW-0472">Membrane</keyword>
<sequence length="767" mass="86051">MMRLRHNTKFKGGGLDLGEAPSSVASPKEHLEFLRLFRDQMRQRQEEGEEHPHHGAEMAGDEDMLAANFAEAQIRALVNNELEACLVLHESKEFWQHRLDRPGANILNWIEMGPWTWKTHTTRDCCEYYLGSLSRCKRLLRNKILSAGSLQLHLTQMKQAYMEGTLSEWTAAALVLIQRTLEPSTDGITPVNSTTSGGSSTSRRRSRSSHPRRSLASALTSRDCSPTHRNGIWRRVRSDGSSVAKNTRGQSVLRRVLSLGRRDRHAQEFAQGGSGDGDDGQSEGGQQQVESSQGEEDATEEGDATKAHNCLKKGGDKPAAFRTSIEGTSDGSNRDPAGPPSPVPPGPEEEEAGLARADFADLLRDAQEGVEAGIGAGQEGDIIRALLRTSEELVATVETQQKNRIPLLLGRFAAPSRIRRNWMFIAVATPAALVAMFYMYRNRWLHDEGLQRWRQFVREHISEPFWGIYNELVHNQPLTLTDANALADSSFSLQRMLEAFIKDTKPNLSEGEVKKMARTGDMSVVSREYERSIINAWKNFVAGDIVRMMLIQVQFIKRELLIATTAIGQLARENELNLRMMATVPAFLLAWGSYRAVRPAYYWLKSEKSRESTFTAMCTIVLAMERLLNLRHREGTWLQLAADHPVAADEKKAEGEVGLPRRRGSLLKPLGHSDNCTRQVVVSAGRGQGLMAVRVLDELDLGKLMMLVHQVLRLIRSGPRRFPRRDLVNLHEDLAELVGERGLVSVGQQLQIVQRVQRSYKFLLPRR</sequence>
<comment type="subcellular location">
    <subcellularLocation>
        <location evidence="1">Mitochondrion membrane</location>
        <topology evidence="1">Multi-pass membrane protein</topology>
    </subcellularLocation>
</comment>
<evidence type="ECO:0000256" key="2">
    <source>
        <dbReference type="ARBA" id="ARBA00022692"/>
    </source>
</evidence>
<feature type="compositionally biased region" description="Pro residues" evidence="6">
    <location>
        <begin position="337"/>
        <end position="346"/>
    </location>
</feature>
<dbReference type="EMBL" id="FN648475">
    <property type="protein sequence ID" value="CBJ26254.1"/>
    <property type="molecule type" value="Genomic_DNA"/>
</dbReference>
<feature type="compositionally biased region" description="Acidic residues" evidence="6">
    <location>
        <begin position="293"/>
        <end position="302"/>
    </location>
</feature>
<name>D7FV82_ECTSI</name>
<feature type="region of interest" description="Disordered" evidence="6">
    <location>
        <begin position="268"/>
        <end position="351"/>
    </location>
</feature>
<keyword evidence="3" id="KW-1133">Transmembrane helix</keyword>
<dbReference type="Pfam" id="PF08637">
    <property type="entry name" value="NCA2"/>
    <property type="match status" value="1"/>
</dbReference>
<dbReference type="STRING" id="2880.D7FV82"/>
<accession>D7FV82</accession>
<dbReference type="PANTHER" id="PTHR28234:SF1">
    <property type="entry name" value="NUCLEAR CONTROL OF ATPASE PROTEIN 2"/>
    <property type="match status" value="1"/>
</dbReference>
<dbReference type="Proteomes" id="UP000002630">
    <property type="component" value="Linkage Group LG17"/>
</dbReference>
<gene>
    <name evidence="7" type="ORF">Esi_0029_0020</name>
</gene>
<dbReference type="EMBL" id="FN649742">
    <property type="protein sequence ID" value="CBJ26254.1"/>
    <property type="molecule type" value="Genomic_DNA"/>
</dbReference>
<dbReference type="InParanoid" id="D7FV82"/>
<proteinExistence type="predicted"/>
<reference evidence="7 8" key="1">
    <citation type="journal article" date="2010" name="Nature">
        <title>The Ectocarpus genome and the independent evolution of multicellularity in brown algae.</title>
        <authorList>
            <person name="Cock J.M."/>
            <person name="Sterck L."/>
            <person name="Rouze P."/>
            <person name="Scornet D."/>
            <person name="Allen A.E."/>
            <person name="Amoutzias G."/>
            <person name="Anthouard V."/>
            <person name="Artiguenave F."/>
            <person name="Aury J.M."/>
            <person name="Badger J.H."/>
            <person name="Beszteri B."/>
            <person name="Billiau K."/>
            <person name="Bonnet E."/>
            <person name="Bothwell J.H."/>
            <person name="Bowler C."/>
            <person name="Boyen C."/>
            <person name="Brownlee C."/>
            <person name="Carrano C.J."/>
            <person name="Charrier B."/>
            <person name="Cho G.Y."/>
            <person name="Coelho S.M."/>
            <person name="Collen J."/>
            <person name="Corre E."/>
            <person name="Da Silva C."/>
            <person name="Delage L."/>
            <person name="Delaroque N."/>
            <person name="Dittami S.M."/>
            <person name="Doulbeau S."/>
            <person name="Elias M."/>
            <person name="Farnham G."/>
            <person name="Gachon C.M."/>
            <person name="Gschloessl B."/>
            <person name="Heesch S."/>
            <person name="Jabbari K."/>
            <person name="Jubin C."/>
            <person name="Kawai H."/>
            <person name="Kimura K."/>
            <person name="Kloareg B."/>
            <person name="Kupper F.C."/>
            <person name="Lang D."/>
            <person name="Le Bail A."/>
            <person name="Leblanc C."/>
            <person name="Lerouge P."/>
            <person name="Lohr M."/>
            <person name="Lopez P.J."/>
            <person name="Martens C."/>
            <person name="Maumus F."/>
            <person name="Michel G."/>
            <person name="Miranda-Saavedra D."/>
            <person name="Morales J."/>
            <person name="Moreau H."/>
            <person name="Motomura T."/>
            <person name="Nagasato C."/>
            <person name="Napoli C.A."/>
            <person name="Nelson D.R."/>
            <person name="Nyvall-Collen P."/>
            <person name="Peters A.F."/>
            <person name="Pommier C."/>
            <person name="Potin P."/>
            <person name="Poulain J."/>
            <person name="Quesneville H."/>
            <person name="Read B."/>
            <person name="Rensing S.A."/>
            <person name="Ritter A."/>
            <person name="Rousvoal S."/>
            <person name="Samanta M."/>
            <person name="Samson G."/>
            <person name="Schroeder D.C."/>
            <person name="Segurens B."/>
            <person name="Strittmatter M."/>
            <person name="Tonon T."/>
            <person name="Tregear J.W."/>
            <person name="Valentin K."/>
            <person name="von Dassow P."/>
            <person name="Yamagishi T."/>
            <person name="Van de Peer Y."/>
            <person name="Wincker P."/>
        </authorList>
    </citation>
    <scope>NUCLEOTIDE SEQUENCE [LARGE SCALE GENOMIC DNA]</scope>
    <source>
        <strain evidence="8">Ec32 / CCAP1310/4</strain>
    </source>
</reference>
<evidence type="ECO:0000313" key="8">
    <source>
        <dbReference type="Proteomes" id="UP000002630"/>
    </source>
</evidence>
<evidence type="ECO:0000256" key="1">
    <source>
        <dbReference type="ARBA" id="ARBA00004225"/>
    </source>
</evidence>
<evidence type="ECO:0000256" key="3">
    <source>
        <dbReference type="ARBA" id="ARBA00022989"/>
    </source>
</evidence>
<feature type="compositionally biased region" description="Basic residues" evidence="6">
    <location>
        <begin position="202"/>
        <end position="213"/>
    </location>
</feature>
<dbReference type="AlphaFoldDB" id="D7FV82"/>